<evidence type="ECO:0000256" key="8">
    <source>
        <dbReference type="ARBA" id="ARBA00022989"/>
    </source>
</evidence>
<keyword evidence="5" id="KW-0808">Transferase</keyword>
<feature type="domain" description="CHASE" evidence="12">
    <location>
        <begin position="111"/>
        <end position="202"/>
    </location>
</feature>
<evidence type="ECO:0000256" key="10">
    <source>
        <dbReference type="SAM" id="Phobius"/>
    </source>
</evidence>
<dbReference type="InterPro" id="IPR013767">
    <property type="entry name" value="PAS_fold"/>
</dbReference>
<dbReference type="Proteomes" id="UP001230496">
    <property type="component" value="Chromosome"/>
</dbReference>
<sequence length="607" mass="69686">MNHISKIKRKNKSLIFSIAIGAFTAIVFSTTILISYQYYQKLKTQQLQSELNLVTENIRRIMTNSNFAAFAVGLTIDPTSDTIKNFKHVAKEIMARHPYLYGVQILRKGEIQYVYPYDLHQSVIGFDILKDSETSIEANKAIINKKIYYAGPLEFQQGGIGIVGRLPIFHEKEFWGFSAVLIKMEDFLKASGITNSEIENISFQLSKINPNTKKEEYFTTNKSNGSLLLSYQFEESGWKISGYYQQDPLIYILLAVVITLTIASSLGSGLHSYQLLKKPEKLESLLSEKTKEIEVNNDYLTSMVKAIPDLIFIYDKDANYLDFHAYQHSLLIYKPNEFIGKSVYQLFEKKFAENIHLAIQKAISSKEITEHSYYLDFKDGRKYFESRFIAINSEKVLAVVREVTESKLSAQELEKSEQKYRNLVSQASDAIFVTDESGNLIELNEKGFKMTGIPVEKITEYNLNQLVKLQNRDSLTITDIIHENGAALEEAILFSENKIDIPIEINCKLTSQGQIQGIIRDISVRNNYIRSIKQQNERFKEIAWIQSHEVRAPLARLLGLLDYLEKFESIHHDDKVKVIQSIRDSSLELDLIIRDVVKRTDHVENNT</sequence>
<dbReference type="AlphaFoldDB" id="A0AA51RAG2"/>
<evidence type="ECO:0000256" key="3">
    <source>
        <dbReference type="ARBA" id="ARBA00012438"/>
    </source>
</evidence>
<dbReference type="Pfam" id="PF08448">
    <property type="entry name" value="PAS_4"/>
    <property type="match status" value="1"/>
</dbReference>
<dbReference type="InterPro" id="IPR013656">
    <property type="entry name" value="PAS_4"/>
</dbReference>
<evidence type="ECO:0000259" key="12">
    <source>
        <dbReference type="PROSITE" id="PS50839"/>
    </source>
</evidence>
<evidence type="ECO:0000256" key="1">
    <source>
        <dbReference type="ARBA" id="ARBA00000085"/>
    </source>
</evidence>
<evidence type="ECO:0000256" key="2">
    <source>
        <dbReference type="ARBA" id="ARBA00004370"/>
    </source>
</evidence>
<dbReference type="InterPro" id="IPR052162">
    <property type="entry name" value="Sensor_kinase/Photoreceptor"/>
</dbReference>
<dbReference type="SUPFAM" id="SSF55785">
    <property type="entry name" value="PYP-like sensor domain (PAS domain)"/>
    <property type="match status" value="2"/>
</dbReference>
<dbReference type="PANTHER" id="PTHR43304">
    <property type="entry name" value="PHYTOCHROME-LIKE PROTEIN CPH1"/>
    <property type="match status" value="1"/>
</dbReference>
<keyword evidence="9 10" id="KW-0472">Membrane</keyword>
<organism evidence="13 14">
    <name type="scientific">Marivirga salinarum</name>
    <dbReference type="NCBI Taxonomy" id="3059078"/>
    <lineage>
        <taxon>Bacteria</taxon>
        <taxon>Pseudomonadati</taxon>
        <taxon>Bacteroidota</taxon>
        <taxon>Cytophagia</taxon>
        <taxon>Cytophagales</taxon>
        <taxon>Marivirgaceae</taxon>
        <taxon>Marivirga</taxon>
    </lineage>
</organism>
<dbReference type="Gene3D" id="3.30.450.350">
    <property type="entry name" value="CHASE domain"/>
    <property type="match status" value="1"/>
</dbReference>
<dbReference type="PANTHER" id="PTHR43304:SF1">
    <property type="entry name" value="PAC DOMAIN-CONTAINING PROTEIN"/>
    <property type="match status" value="1"/>
</dbReference>
<comment type="subcellular location">
    <subcellularLocation>
        <location evidence="2">Membrane</location>
    </subcellularLocation>
</comment>
<keyword evidence="14" id="KW-1185">Reference proteome</keyword>
<keyword evidence="6 10" id="KW-0812">Transmembrane</keyword>
<dbReference type="Gene3D" id="1.10.287.130">
    <property type="match status" value="1"/>
</dbReference>
<feature type="transmembrane region" description="Helical" evidence="10">
    <location>
        <begin position="14"/>
        <end position="39"/>
    </location>
</feature>
<evidence type="ECO:0000259" key="11">
    <source>
        <dbReference type="PROSITE" id="PS50112"/>
    </source>
</evidence>
<dbReference type="NCBIfam" id="TIGR00229">
    <property type="entry name" value="sensory_box"/>
    <property type="match status" value="2"/>
</dbReference>
<dbReference type="InterPro" id="IPR035965">
    <property type="entry name" value="PAS-like_dom_sf"/>
</dbReference>
<evidence type="ECO:0000256" key="9">
    <source>
        <dbReference type="ARBA" id="ARBA00023136"/>
    </source>
</evidence>
<dbReference type="InterPro" id="IPR006189">
    <property type="entry name" value="CHASE_dom"/>
</dbReference>
<gene>
    <name evidence="13" type="ORF">QYS49_37215</name>
</gene>
<dbReference type="PROSITE" id="PS50112">
    <property type="entry name" value="PAS"/>
    <property type="match status" value="2"/>
</dbReference>
<feature type="domain" description="PAS" evidence="11">
    <location>
        <begin position="416"/>
        <end position="484"/>
    </location>
</feature>
<comment type="catalytic activity">
    <reaction evidence="1">
        <text>ATP + protein L-histidine = ADP + protein N-phospho-L-histidine.</text>
        <dbReference type="EC" id="2.7.13.3"/>
    </reaction>
</comment>
<proteinExistence type="predicted"/>
<dbReference type="EMBL" id="CP129971">
    <property type="protein sequence ID" value="WMN11101.1"/>
    <property type="molecule type" value="Genomic_DNA"/>
</dbReference>
<accession>A0AA51RAG2</accession>
<reference evidence="13 14" key="1">
    <citation type="submission" date="2023-08" db="EMBL/GenBank/DDBJ databases">
        <title>Comparative genomics and taxonomic characterization of three novel marine species of genus Marivirga.</title>
        <authorList>
            <person name="Muhammad N."/>
            <person name="Kim S.-G."/>
        </authorList>
    </citation>
    <scope>NUCLEOTIDE SEQUENCE [LARGE SCALE GENOMIC DNA]</scope>
    <source>
        <strain evidence="13 14">BDSF4-3</strain>
    </source>
</reference>
<dbReference type="GO" id="GO:0000155">
    <property type="term" value="F:phosphorelay sensor kinase activity"/>
    <property type="evidence" value="ECO:0007669"/>
    <property type="project" value="InterPro"/>
</dbReference>
<keyword evidence="7" id="KW-0418">Kinase</keyword>
<dbReference type="InterPro" id="IPR000014">
    <property type="entry name" value="PAS"/>
</dbReference>
<feature type="domain" description="PAS" evidence="11">
    <location>
        <begin position="296"/>
        <end position="366"/>
    </location>
</feature>
<keyword evidence="8 10" id="KW-1133">Transmembrane helix</keyword>
<dbReference type="SMART" id="SM01079">
    <property type="entry name" value="CHASE"/>
    <property type="match status" value="1"/>
</dbReference>
<evidence type="ECO:0000256" key="7">
    <source>
        <dbReference type="ARBA" id="ARBA00022777"/>
    </source>
</evidence>
<evidence type="ECO:0000256" key="5">
    <source>
        <dbReference type="ARBA" id="ARBA00022679"/>
    </source>
</evidence>
<dbReference type="Gene3D" id="3.30.450.20">
    <property type="entry name" value="PAS domain"/>
    <property type="match status" value="2"/>
</dbReference>
<dbReference type="InterPro" id="IPR036097">
    <property type="entry name" value="HisK_dim/P_sf"/>
</dbReference>
<keyword evidence="4" id="KW-0597">Phosphoprotein</keyword>
<dbReference type="KEGG" id="msaa:QYS49_37215"/>
<evidence type="ECO:0000313" key="13">
    <source>
        <dbReference type="EMBL" id="WMN11101.1"/>
    </source>
</evidence>
<dbReference type="SUPFAM" id="SSF47384">
    <property type="entry name" value="Homodimeric domain of signal transducing histidine kinase"/>
    <property type="match status" value="1"/>
</dbReference>
<dbReference type="InterPro" id="IPR003661">
    <property type="entry name" value="HisK_dim/P_dom"/>
</dbReference>
<dbReference type="EC" id="2.7.13.3" evidence="3"/>
<dbReference type="Pfam" id="PF03924">
    <property type="entry name" value="CHASE"/>
    <property type="match status" value="1"/>
</dbReference>
<evidence type="ECO:0000256" key="4">
    <source>
        <dbReference type="ARBA" id="ARBA00022553"/>
    </source>
</evidence>
<dbReference type="Pfam" id="PF00989">
    <property type="entry name" value="PAS"/>
    <property type="match status" value="1"/>
</dbReference>
<evidence type="ECO:0000256" key="6">
    <source>
        <dbReference type="ARBA" id="ARBA00022692"/>
    </source>
</evidence>
<dbReference type="PROSITE" id="PS50839">
    <property type="entry name" value="CHASE"/>
    <property type="match status" value="1"/>
</dbReference>
<dbReference type="GO" id="GO:0016020">
    <property type="term" value="C:membrane"/>
    <property type="evidence" value="ECO:0007669"/>
    <property type="project" value="UniProtKB-SubCell"/>
</dbReference>
<dbReference type="InterPro" id="IPR042240">
    <property type="entry name" value="CHASE_sf"/>
</dbReference>
<dbReference type="CDD" id="cd00082">
    <property type="entry name" value="HisKA"/>
    <property type="match status" value="1"/>
</dbReference>
<protein>
    <recommendedName>
        <fullName evidence="3">histidine kinase</fullName>
        <ecNumber evidence="3">2.7.13.3</ecNumber>
    </recommendedName>
</protein>
<evidence type="ECO:0000313" key="14">
    <source>
        <dbReference type="Proteomes" id="UP001230496"/>
    </source>
</evidence>
<dbReference type="SMART" id="SM00091">
    <property type="entry name" value="PAS"/>
    <property type="match status" value="2"/>
</dbReference>
<dbReference type="RefSeq" id="WP_308347878.1">
    <property type="nucleotide sequence ID" value="NZ_CP129971.1"/>
</dbReference>
<name>A0AA51RAG2_9BACT</name>
<dbReference type="GO" id="GO:0006355">
    <property type="term" value="P:regulation of DNA-templated transcription"/>
    <property type="evidence" value="ECO:0007669"/>
    <property type="project" value="InterPro"/>
</dbReference>